<dbReference type="RefSeq" id="XP_025575145.1">
    <property type="nucleotide sequence ID" value="XM_025721475.1"/>
</dbReference>
<reference evidence="2 3" key="1">
    <citation type="submission" date="2018-02" db="EMBL/GenBank/DDBJ databases">
        <title>The genomes of Aspergillus section Nigri reveals drivers in fungal speciation.</title>
        <authorList>
            <consortium name="DOE Joint Genome Institute"/>
            <person name="Vesth T.C."/>
            <person name="Nybo J."/>
            <person name="Theobald S."/>
            <person name="Brandl J."/>
            <person name="Frisvad J.C."/>
            <person name="Nielsen K.F."/>
            <person name="Lyhne E.K."/>
            <person name="Kogle M.E."/>
            <person name="Kuo A."/>
            <person name="Riley R."/>
            <person name="Clum A."/>
            <person name="Nolan M."/>
            <person name="Lipzen A."/>
            <person name="Salamov A."/>
            <person name="Henrissat B."/>
            <person name="Wiebenga A."/>
            <person name="De vries R.P."/>
            <person name="Grigoriev I.V."/>
            <person name="Mortensen U.H."/>
            <person name="Andersen M.R."/>
            <person name="Baker S.E."/>
        </authorList>
    </citation>
    <scope>NUCLEOTIDE SEQUENCE [LARGE SCALE GENOMIC DNA]</scope>
    <source>
        <strain evidence="2 3">CBS 121593</strain>
    </source>
</reference>
<organism evidence="2 3">
    <name type="scientific">Aspergillus ibericus CBS 121593</name>
    <dbReference type="NCBI Taxonomy" id="1448316"/>
    <lineage>
        <taxon>Eukaryota</taxon>
        <taxon>Fungi</taxon>
        <taxon>Dikarya</taxon>
        <taxon>Ascomycota</taxon>
        <taxon>Pezizomycotina</taxon>
        <taxon>Eurotiomycetes</taxon>
        <taxon>Eurotiomycetidae</taxon>
        <taxon>Eurotiales</taxon>
        <taxon>Aspergillaceae</taxon>
        <taxon>Aspergillus</taxon>
        <taxon>Aspergillus subgen. Circumdati</taxon>
    </lineage>
</organism>
<feature type="transmembrane region" description="Helical" evidence="1">
    <location>
        <begin position="72"/>
        <end position="94"/>
    </location>
</feature>
<dbReference type="EMBL" id="KZ824438">
    <property type="protein sequence ID" value="RAL00818.1"/>
    <property type="molecule type" value="Genomic_DNA"/>
</dbReference>
<evidence type="ECO:0000256" key="1">
    <source>
        <dbReference type="SAM" id="Phobius"/>
    </source>
</evidence>
<keyword evidence="1" id="KW-1133">Transmembrane helix</keyword>
<gene>
    <name evidence="2" type="ORF">BO80DRAFT_445134</name>
</gene>
<keyword evidence="1" id="KW-0472">Membrane</keyword>
<proteinExistence type="predicted"/>
<keyword evidence="3" id="KW-1185">Reference proteome</keyword>
<evidence type="ECO:0008006" key="4">
    <source>
        <dbReference type="Google" id="ProtNLM"/>
    </source>
</evidence>
<protein>
    <recommendedName>
        <fullName evidence="4">Major facilitator superfamily (MFS) profile domain-containing protein</fullName>
    </recommendedName>
</protein>
<sequence>MGILNARVIRQLGTRKSALLGIFMLGLGEILSGFAVKEIGGLFVTAGVVMGGSPIAGYILDASGGEEGGIKAYRPAILYAGVMALGAAVLAVGIRVKTDRRLLKRV</sequence>
<keyword evidence="1" id="KW-0812">Transmembrane</keyword>
<evidence type="ECO:0000313" key="3">
    <source>
        <dbReference type="Proteomes" id="UP000249402"/>
    </source>
</evidence>
<feature type="transmembrane region" description="Helical" evidence="1">
    <location>
        <begin position="42"/>
        <end position="60"/>
    </location>
</feature>
<name>A0A395H1U8_9EURO</name>
<evidence type="ECO:0000313" key="2">
    <source>
        <dbReference type="EMBL" id="RAL00818.1"/>
    </source>
</evidence>
<accession>A0A395H1U8</accession>
<dbReference type="AlphaFoldDB" id="A0A395H1U8"/>
<dbReference type="GeneID" id="37226340"/>
<dbReference type="Proteomes" id="UP000249402">
    <property type="component" value="Unassembled WGS sequence"/>
</dbReference>
<dbReference type="OrthoDB" id="6499973at2759"/>
<dbReference type="VEuPathDB" id="FungiDB:BO80DRAFT_445134"/>